<dbReference type="SUPFAM" id="SSF48403">
    <property type="entry name" value="Ankyrin repeat"/>
    <property type="match status" value="3"/>
</dbReference>
<evidence type="ECO:0000256" key="2">
    <source>
        <dbReference type="ARBA" id="ARBA00023043"/>
    </source>
</evidence>
<dbReference type="InterPro" id="IPR002110">
    <property type="entry name" value="Ankyrin_rpt"/>
</dbReference>
<proteinExistence type="predicted"/>
<dbReference type="Proteomes" id="UP000799777">
    <property type="component" value="Unassembled WGS sequence"/>
</dbReference>
<dbReference type="Pfam" id="PF12796">
    <property type="entry name" value="Ank_2"/>
    <property type="match status" value="1"/>
</dbReference>
<keyword evidence="1" id="KW-0677">Repeat</keyword>
<dbReference type="PROSITE" id="PS50088">
    <property type="entry name" value="ANK_REPEAT"/>
    <property type="match status" value="1"/>
</dbReference>
<gene>
    <name evidence="4" type="ORF">EK21DRAFT_78864</name>
</gene>
<comment type="caution">
    <text evidence="4">The sequence shown here is derived from an EMBL/GenBank/DDBJ whole genome shotgun (WGS) entry which is preliminary data.</text>
</comment>
<organism evidence="4 5">
    <name type="scientific">Setomelanomma holmii</name>
    <dbReference type="NCBI Taxonomy" id="210430"/>
    <lineage>
        <taxon>Eukaryota</taxon>
        <taxon>Fungi</taxon>
        <taxon>Dikarya</taxon>
        <taxon>Ascomycota</taxon>
        <taxon>Pezizomycotina</taxon>
        <taxon>Dothideomycetes</taxon>
        <taxon>Pleosporomycetidae</taxon>
        <taxon>Pleosporales</taxon>
        <taxon>Pleosporineae</taxon>
        <taxon>Phaeosphaeriaceae</taxon>
        <taxon>Setomelanomma</taxon>
    </lineage>
</organism>
<accession>A0A9P4GYL1</accession>
<dbReference type="PANTHER" id="PTHR24198:SF165">
    <property type="entry name" value="ANKYRIN REPEAT-CONTAINING PROTEIN-RELATED"/>
    <property type="match status" value="1"/>
</dbReference>
<feature type="repeat" description="ANK" evidence="3">
    <location>
        <begin position="881"/>
        <end position="913"/>
    </location>
</feature>
<protein>
    <submittedName>
        <fullName evidence="4">Uncharacterized protein</fullName>
    </submittedName>
</protein>
<dbReference type="PANTHER" id="PTHR24198">
    <property type="entry name" value="ANKYRIN REPEAT AND PROTEIN KINASE DOMAIN-CONTAINING PROTEIN"/>
    <property type="match status" value="1"/>
</dbReference>
<name>A0A9P4GYL1_9PLEO</name>
<dbReference type="PROSITE" id="PS50297">
    <property type="entry name" value="ANK_REP_REGION"/>
    <property type="match status" value="1"/>
</dbReference>
<evidence type="ECO:0000256" key="3">
    <source>
        <dbReference type="PROSITE-ProRule" id="PRU00023"/>
    </source>
</evidence>
<evidence type="ECO:0000313" key="5">
    <source>
        <dbReference type="Proteomes" id="UP000799777"/>
    </source>
</evidence>
<reference evidence="4" key="1">
    <citation type="journal article" date="2020" name="Stud. Mycol.">
        <title>101 Dothideomycetes genomes: a test case for predicting lifestyles and emergence of pathogens.</title>
        <authorList>
            <person name="Haridas S."/>
            <person name="Albert R."/>
            <person name="Binder M."/>
            <person name="Bloem J."/>
            <person name="Labutti K."/>
            <person name="Salamov A."/>
            <person name="Andreopoulos B."/>
            <person name="Baker S."/>
            <person name="Barry K."/>
            <person name="Bills G."/>
            <person name="Bluhm B."/>
            <person name="Cannon C."/>
            <person name="Castanera R."/>
            <person name="Culley D."/>
            <person name="Daum C."/>
            <person name="Ezra D."/>
            <person name="Gonzalez J."/>
            <person name="Henrissat B."/>
            <person name="Kuo A."/>
            <person name="Liang C."/>
            <person name="Lipzen A."/>
            <person name="Lutzoni F."/>
            <person name="Magnuson J."/>
            <person name="Mondo S."/>
            <person name="Nolan M."/>
            <person name="Ohm R."/>
            <person name="Pangilinan J."/>
            <person name="Park H.-J."/>
            <person name="Ramirez L."/>
            <person name="Alfaro M."/>
            <person name="Sun H."/>
            <person name="Tritt A."/>
            <person name="Yoshinaga Y."/>
            <person name="Zwiers L.-H."/>
            <person name="Turgeon B."/>
            <person name="Goodwin S."/>
            <person name="Spatafora J."/>
            <person name="Crous P."/>
            <person name="Grigoriev I."/>
        </authorList>
    </citation>
    <scope>NUCLEOTIDE SEQUENCE</scope>
    <source>
        <strain evidence="4">CBS 110217</strain>
    </source>
</reference>
<evidence type="ECO:0000256" key="1">
    <source>
        <dbReference type="ARBA" id="ARBA00022737"/>
    </source>
</evidence>
<keyword evidence="2 3" id="KW-0040">ANK repeat</keyword>
<dbReference type="Gene3D" id="1.25.40.20">
    <property type="entry name" value="Ankyrin repeat-containing domain"/>
    <property type="match status" value="4"/>
</dbReference>
<dbReference type="EMBL" id="ML978298">
    <property type="protein sequence ID" value="KAF2024355.1"/>
    <property type="molecule type" value="Genomic_DNA"/>
</dbReference>
<dbReference type="InterPro" id="IPR036770">
    <property type="entry name" value="Ankyrin_rpt-contain_sf"/>
</dbReference>
<dbReference type="AlphaFoldDB" id="A0A9P4GYL1"/>
<sequence length="1257" mass="137536">MEQRITLQDLIRGAGVAQDVTRQPCLPAPSETAVIASEEDHVQAKNILLDRRAKNPEKKDVLKRIFSSSKDKKESQDPPQFSQEELDQALSAVLRGPTTNPGLTQAFIDLGAKVNFIEAPEKKRRQSNQSNTGLRRRSTVLQQAATLRRPTCVSLLAGSGADQTTLDEGLKAALASNDLECIQELLRYGADLNKFPNALANAVRTNDQNFVRTLLRAPKALQPKIISSCLPAAVQQMSEPIVSLLIAYGADPNFDSSSAVNMAIGQQDYRMTLALVAGPISLTQVTLQRLLDTTMRLPTCEAQLQFLQVLLCCGLNSDSIGLPDFLVCRTKRNDTTGVLMMISFGVSTATNEAECLRVAFSNSNWKLVEAILQTPISSQQASAALAAIPTNAPRPNRLHVIQLLLHKGATGSALESWLTRAVQDGDSALMDLLLRAGTPVSSNNDSPIFAALSRKDMRSLQMLLNTSPPPEVLARGFPLLQNGYTASEKLAVSSLLLQHGARGPEVDEALIDSVADTSSTRDPALITELVRRGANVSYNNGKVLQLAASQVDLSLLHLLCNARPTSKAASVALTLAFDANGNRHARTANIIDLLIAHDIDEDAARQALELAIKGGPENIDIIKRLIATNIRLLSPAFEFTTAIEDPKQKAPIFEALLKMGVGQEALDRALAAETRHAVSNKDTTSTRMLVEKGASPAIDMALRIALSSPLSSHSESLIDLLLQHNANVNTANGTCFVFAAQKHHTIFEKLMLHGPNFSVIVLALLSSKLPDELAITSIKSCFANGCLSDMLEAGSSGRHNTPVLIQAMREYPRCEALVATFLNHGCNPDISVRDVIVPSVGEESVSPLLWALNQEQKGVSDSVITALLKAGSSVNRASSVSETAPIHLMARDGRSELTQALLMRGADPFVRDKSKRTALFYASSVSNISTVQVLAPHALKNDGSLHEAARCLQLDVATHLIQFGHQPNFPSTRNEKSTVLLALDNPYSALEITEALLETQIWEELIDEKNMYCDQAGLWYSPLKYVELVPSPSRAPHKQALLDLLRDKGCEPRFYSESAIQPSGAIGIPKPVARLVDRQKEHELALKHEAERHAHLRTLEETTHKDHLRRQREQQDAQVAAAQQAAAHQAHLEAQTHEASIRRVRDAERMKRGEKVAWHNLIMEQEADASSRRQAMKDRESAAAVIAKGRLIEQRKGELEHRAVTERKMLKDKEEVYERNVKRQMDVLKRADESALVHARARQERLPIEGAQWGSVD</sequence>
<keyword evidence="5" id="KW-1185">Reference proteome</keyword>
<dbReference type="SMART" id="SM00248">
    <property type="entry name" value="ANK"/>
    <property type="match status" value="8"/>
</dbReference>
<evidence type="ECO:0000313" key="4">
    <source>
        <dbReference type="EMBL" id="KAF2024355.1"/>
    </source>
</evidence>
<dbReference type="OrthoDB" id="3182339at2759"/>